<dbReference type="InterPro" id="IPR027350">
    <property type="entry name" value="GT23_dom"/>
</dbReference>
<evidence type="ECO:0000313" key="6">
    <source>
        <dbReference type="Proteomes" id="UP000605970"/>
    </source>
</evidence>
<evidence type="ECO:0000313" key="5">
    <source>
        <dbReference type="EMBL" id="KAF7633600.1"/>
    </source>
</evidence>
<comment type="caution">
    <text evidence="5">The sequence shown here is derived from an EMBL/GenBank/DDBJ whole genome shotgun (WGS) entry which is preliminary data.</text>
</comment>
<dbReference type="Pfam" id="PF19745">
    <property type="entry name" value="FUT8_N_cat"/>
    <property type="match status" value="1"/>
</dbReference>
<organism evidence="5 6">
    <name type="scientific">Meloidogyne graminicola</name>
    <dbReference type="NCBI Taxonomy" id="189291"/>
    <lineage>
        <taxon>Eukaryota</taxon>
        <taxon>Metazoa</taxon>
        <taxon>Ecdysozoa</taxon>
        <taxon>Nematoda</taxon>
        <taxon>Chromadorea</taxon>
        <taxon>Rhabditida</taxon>
        <taxon>Tylenchina</taxon>
        <taxon>Tylenchomorpha</taxon>
        <taxon>Tylenchoidea</taxon>
        <taxon>Meloidogynidae</taxon>
        <taxon>Meloidogyninae</taxon>
        <taxon>Meloidogyne</taxon>
    </lineage>
</organism>
<comment type="similarity">
    <text evidence="3">Belongs to the glycosyltransferase 23 family.</text>
</comment>
<evidence type="ECO:0000256" key="2">
    <source>
        <dbReference type="ARBA" id="ARBA00022679"/>
    </source>
</evidence>
<keyword evidence="2 3" id="KW-0808">Transferase</keyword>
<evidence type="ECO:0000256" key="3">
    <source>
        <dbReference type="PROSITE-ProRule" id="PRU00992"/>
    </source>
</evidence>
<reference evidence="5" key="1">
    <citation type="journal article" date="2020" name="Ecol. Evol.">
        <title>Genome structure and content of the rice root-knot nematode (Meloidogyne graminicola).</title>
        <authorList>
            <person name="Phan N.T."/>
            <person name="Danchin E.G.J."/>
            <person name="Klopp C."/>
            <person name="Perfus-Barbeoch L."/>
            <person name="Kozlowski D.K."/>
            <person name="Koutsovoulos G.D."/>
            <person name="Lopez-Roques C."/>
            <person name="Bouchez O."/>
            <person name="Zahm M."/>
            <person name="Besnard G."/>
            <person name="Bellafiore S."/>
        </authorList>
    </citation>
    <scope>NUCLEOTIDE SEQUENCE</scope>
    <source>
        <strain evidence="5">VN-18</strain>
    </source>
</reference>
<dbReference type="GO" id="GO:0046921">
    <property type="term" value="F:alpha-(1-&gt;6)-fucosyltransferase activity"/>
    <property type="evidence" value="ECO:0007669"/>
    <property type="project" value="TreeGrafter"/>
</dbReference>
<feature type="domain" description="GT23" evidence="4">
    <location>
        <begin position="74"/>
        <end position="233"/>
    </location>
</feature>
<dbReference type="AlphaFoldDB" id="A0A8S9ZJX3"/>
<dbReference type="EMBL" id="JABEBT010000073">
    <property type="protein sequence ID" value="KAF7633600.1"/>
    <property type="molecule type" value="Genomic_DNA"/>
</dbReference>
<accession>A0A8S9ZJX3</accession>
<keyword evidence="1 3" id="KW-0328">Glycosyltransferase</keyword>
<evidence type="ECO:0000259" key="4">
    <source>
        <dbReference type="PROSITE" id="PS51659"/>
    </source>
</evidence>
<evidence type="ECO:0000256" key="1">
    <source>
        <dbReference type="ARBA" id="ARBA00022676"/>
    </source>
</evidence>
<keyword evidence="6" id="KW-1185">Reference proteome</keyword>
<dbReference type="PANTHER" id="PTHR13132:SF29">
    <property type="entry name" value="ALPHA-(1,6)-FUCOSYLTRANSFERASE"/>
    <property type="match status" value="1"/>
</dbReference>
<comment type="caution">
    <text evidence="3">Lacks conserved residue(s) required for the propagation of feature annotation.</text>
</comment>
<sequence>MTLIQKRVYLQKLFRYDETRNDEQKQIIDKKIIMQLSTENRYHIKYKNTKQLSFLSEKIQSIIDLLQNPMDCSKARIIVCPIMAEKCGLGCLIHQIGYCLALGSRSGRTVILDSDETKIYGFNIKWNELFEPITNCSFEKHVKPFLPLNNYAELPENSDRIVMGWLINHQLDLMKRVFDAAPMEIKDFLCKFTANPVLWFRGQLMKYVLREKEKTLRETNQTISKIPFECEMG</sequence>
<dbReference type="InterPro" id="IPR045573">
    <property type="entry name" value="Fut8_N_cat"/>
</dbReference>
<dbReference type="OrthoDB" id="6435034at2759"/>
<proteinExistence type="inferred from homology"/>
<dbReference type="Proteomes" id="UP000605970">
    <property type="component" value="Unassembled WGS sequence"/>
</dbReference>
<protein>
    <submittedName>
        <fullName evidence="5">GT23 domain-containing protein</fullName>
    </submittedName>
</protein>
<dbReference type="PANTHER" id="PTHR13132">
    <property type="entry name" value="ALPHA- 1,6 -FUCOSYLTRANSFERASE"/>
    <property type="match status" value="1"/>
</dbReference>
<gene>
    <name evidence="5" type="ORF">Mgra_00007009</name>
</gene>
<name>A0A8S9ZJX3_9BILA</name>
<dbReference type="PROSITE" id="PS51659">
    <property type="entry name" value="GT23"/>
    <property type="match status" value="1"/>
</dbReference>
<dbReference type="GO" id="GO:0006487">
    <property type="term" value="P:protein N-linked glycosylation"/>
    <property type="evidence" value="ECO:0007669"/>
    <property type="project" value="TreeGrafter"/>
</dbReference>